<feature type="transmembrane region" description="Helical" evidence="2">
    <location>
        <begin position="144"/>
        <end position="161"/>
    </location>
</feature>
<accession>A0A8J5C5U3</accession>
<feature type="compositionally biased region" description="Gly residues" evidence="1">
    <location>
        <begin position="114"/>
        <end position="133"/>
    </location>
</feature>
<keyword evidence="2" id="KW-1133">Transmembrane helix</keyword>
<protein>
    <recommendedName>
        <fullName evidence="5">Glycine-rich protein</fullName>
    </recommendedName>
</protein>
<evidence type="ECO:0008006" key="5">
    <source>
        <dbReference type="Google" id="ProtNLM"/>
    </source>
</evidence>
<keyword evidence="2" id="KW-0472">Membrane</keyword>
<name>A0A8J5C5U3_ZINOF</name>
<dbReference type="AlphaFoldDB" id="A0A8J5C5U3"/>
<keyword evidence="4" id="KW-1185">Reference proteome</keyword>
<dbReference type="PANTHER" id="PTHR35483">
    <property type="entry name" value="NUCLEUSENVELOPE PROTEIN"/>
    <property type="match status" value="1"/>
</dbReference>
<evidence type="ECO:0000313" key="3">
    <source>
        <dbReference type="EMBL" id="KAG6473575.1"/>
    </source>
</evidence>
<evidence type="ECO:0000313" key="4">
    <source>
        <dbReference type="Proteomes" id="UP000734854"/>
    </source>
</evidence>
<organism evidence="3 4">
    <name type="scientific">Zingiber officinale</name>
    <name type="common">Ginger</name>
    <name type="synonym">Amomum zingiber</name>
    <dbReference type="NCBI Taxonomy" id="94328"/>
    <lineage>
        <taxon>Eukaryota</taxon>
        <taxon>Viridiplantae</taxon>
        <taxon>Streptophyta</taxon>
        <taxon>Embryophyta</taxon>
        <taxon>Tracheophyta</taxon>
        <taxon>Spermatophyta</taxon>
        <taxon>Magnoliopsida</taxon>
        <taxon>Liliopsida</taxon>
        <taxon>Zingiberales</taxon>
        <taxon>Zingiberaceae</taxon>
        <taxon>Zingiber</taxon>
    </lineage>
</organism>
<sequence length="196" mass="21568">MSAVQSILYPAGGIILIQPNIKNVGNSASGYSYLKASHLHASASCKFLQHKLHPRLIYNTSKNKRSASVLVFGKKGDSMSDNEELLKKTPGKFRRELTVQDLLREYTKKKQFSGNGGGGNSFRGGGDGSGGPEGEGFSAQYEELLQVILATIGVIFLYVLITKGEELTLLCRDYINYLFGAKASARLIRTMEKWRQ</sequence>
<comment type="caution">
    <text evidence="3">The sequence shown here is derived from an EMBL/GenBank/DDBJ whole genome shotgun (WGS) entry which is preliminary data.</text>
</comment>
<dbReference type="EMBL" id="JACMSC010000019">
    <property type="protein sequence ID" value="KAG6473575.1"/>
    <property type="molecule type" value="Genomic_DNA"/>
</dbReference>
<proteinExistence type="predicted"/>
<evidence type="ECO:0000256" key="1">
    <source>
        <dbReference type="SAM" id="MobiDB-lite"/>
    </source>
</evidence>
<reference evidence="3 4" key="1">
    <citation type="submission" date="2020-08" db="EMBL/GenBank/DDBJ databases">
        <title>Plant Genome Project.</title>
        <authorList>
            <person name="Zhang R.-G."/>
        </authorList>
    </citation>
    <scope>NUCLEOTIDE SEQUENCE [LARGE SCALE GENOMIC DNA]</scope>
    <source>
        <tissue evidence="3">Rhizome</tissue>
    </source>
</reference>
<feature type="region of interest" description="Disordered" evidence="1">
    <location>
        <begin position="110"/>
        <end position="133"/>
    </location>
</feature>
<keyword evidence="2" id="KW-0812">Transmembrane</keyword>
<dbReference type="PANTHER" id="PTHR35483:SF1">
    <property type="entry name" value="GLYCINE-RICH PROTEIN-RELATED"/>
    <property type="match status" value="1"/>
</dbReference>
<dbReference type="GO" id="GO:0009507">
    <property type="term" value="C:chloroplast"/>
    <property type="evidence" value="ECO:0007669"/>
    <property type="project" value="TreeGrafter"/>
</dbReference>
<evidence type="ECO:0000256" key="2">
    <source>
        <dbReference type="SAM" id="Phobius"/>
    </source>
</evidence>
<gene>
    <name evidence="3" type="ORF">ZIOFF_067492</name>
</gene>
<dbReference type="Proteomes" id="UP000734854">
    <property type="component" value="Unassembled WGS sequence"/>
</dbReference>
<dbReference type="OrthoDB" id="1680511at2759"/>